<evidence type="ECO:0000313" key="1">
    <source>
        <dbReference type="EMBL" id="ANC31131.1"/>
    </source>
</evidence>
<accession>A0A161ID96</accession>
<dbReference type="Proteomes" id="UP000076794">
    <property type="component" value="Chromosome"/>
</dbReference>
<name>A0A161ID96_9MICO</name>
<sequence>MTSPHALSVAMLLADARLPGGGHAHSASLEPALLGGLPEAAVPAWMTGRATTVSLVEAGTAVVTAHLLRAGAPAALHDVVQAWAARTPSPALRDAARLLGRGYLRVARSLWPTDPAVRAAVAREAAHGPLPRAVVLGAVAAATGLAPADVVRLTVYDDAQTAASAFLKLAPCDPLVPARWVLDACAAAEEHVPLVAACTTPEEIPASGAPQTEGWAQAHALTNQRLFRA</sequence>
<dbReference type="EMBL" id="CP014209">
    <property type="protein sequence ID" value="ANC31131.1"/>
    <property type="molecule type" value="Genomic_DNA"/>
</dbReference>
<dbReference type="STRING" id="1300344.I598_1578"/>
<organism evidence="1 2">
    <name type="scientific">Isoptericola dokdonensis DS-3</name>
    <dbReference type="NCBI Taxonomy" id="1300344"/>
    <lineage>
        <taxon>Bacteria</taxon>
        <taxon>Bacillati</taxon>
        <taxon>Actinomycetota</taxon>
        <taxon>Actinomycetes</taxon>
        <taxon>Micrococcales</taxon>
        <taxon>Promicromonosporaceae</taxon>
        <taxon>Isoptericola</taxon>
    </lineage>
</organism>
<dbReference type="InterPro" id="IPR038277">
    <property type="entry name" value="UreF_sf"/>
</dbReference>
<dbReference type="Gene3D" id="1.10.4190.10">
    <property type="entry name" value="Urease accessory protein UreF"/>
    <property type="match status" value="1"/>
</dbReference>
<dbReference type="KEGG" id="ido:I598_1578"/>
<gene>
    <name evidence="1" type="primary">ureF</name>
    <name evidence="1" type="ORF">I598_1578</name>
</gene>
<dbReference type="InterPro" id="IPR002639">
    <property type="entry name" value="UreF"/>
</dbReference>
<evidence type="ECO:0000313" key="2">
    <source>
        <dbReference type="Proteomes" id="UP000076794"/>
    </source>
</evidence>
<dbReference type="PATRIC" id="fig|1300344.3.peg.1585"/>
<keyword evidence="2" id="KW-1185">Reference proteome</keyword>
<protein>
    <submittedName>
        <fullName evidence="1">Urease accessory protein UreF</fullName>
    </submittedName>
</protein>
<dbReference type="RefSeq" id="WP_068202484.1">
    <property type="nucleotide sequence ID" value="NZ_CP014209.1"/>
</dbReference>
<dbReference type="GO" id="GO:0016151">
    <property type="term" value="F:nickel cation binding"/>
    <property type="evidence" value="ECO:0007669"/>
    <property type="project" value="InterPro"/>
</dbReference>
<dbReference type="AlphaFoldDB" id="A0A161ID96"/>
<reference evidence="1 2" key="1">
    <citation type="submission" date="2016-01" db="EMBL/GenBank/DDBJ databases">
        <title>Complete genome sequence of a soil Actinobacterium, Isoptericola dokdonensis DS-3.</title>
        <authorList>
            <person name="Kwon S.-K."/>
            <person name="Kim J.F."/>
        </authorList>
    </citation>
    <scope>NUCLEOTIDE SEQUENCE [LARGE SCALE GENOMIC DNA]</scope>
    <source>
        <strain evidence="1 2">DS-3</strain>
    </source>
</reference>
<dbReference type="Pfam" id="PF01730">
    <property type="entry name" value="UreF"/>
    <property type="match status" value="1"/>
</dbReference>
<proteinExistence type="predicted"/>